<name>A0A1R3VMX9_9GAMM</name>
<keyword evidence="10" id="KW-1185">Reference proteome</keyword>
<sequence length="210" mass="22833">MSSTLLSTSQYAVEIMATLAFAASGLIEAARKRMDAVGIGVVASVAAFGGGTLRDLLLDRRPLFWVDNVELLWLVLGLTLLAIVFLRSRHLEITERAMLWPDAIGLGLFCAVGTQIALELEMPLLVAAVMGVITAIFGGVLRDMVCNEIPRVLSDHRPYAICAFIGAWVLIAADRAGFEDWASLLLAAVVASSLRLIAVKLDWELPRWRD</sequence>
<feature type="transmembrane region" description="Helical" evidence="7">
    <location>
        <begin position="181"/>
        <end position="199"/>
    </location>
</feature>
<evidence type="ECO:0000313" key="10">
    <source>
        <dbReference type="Proteomes" id="UP000223759"/>
    </source>
</evidence>
<dbReference type="EMBL" id="FTPK01000001">
    <property type="protein sequence ID" value="SIT65834.1"/>
    <property type="molecule type" value="Genomic_DNA"/>
</dbReference>
<proteinExistence type="inferred from homology"/>
<dbReference type="STRING" id="233100.SAMN05216526_0288"/>
<evidence type="ECO:0000313" key="9">
    <source>
        <dbReference type="EMBL" id="SIT65834.1"/>
    </source>
</evidence>
<protein>
    <submittedName>
        <fullName evidence="9">Uncharacterized membrane protein YeiH</fullName>
    </submittedName>
</protein>
<reference evidence="9 10" key="1">
    <citation type="submission" date="2017-01" db="EMBL/GenBank/DDBJ databases">
        <authorList>
            <person name="Mah S.A."/>
            <person name="Swanson W.J."/>
            <person name="Moy G.W."/>
            <person name="Vacquier V.D."/>
        </authorList>
    </citation>
    <scope>NUCLEOTIDE SEQUENCE [LARGE SCALE GENOMIC DNA]</scope>
    <source>
        <strain evidence="9 10">M9</strain>
    </source>
</reference>
<dbReference type="InterPro" id="IPR005115">
    <property type="entry name" value="Gly_transporter"/>
</dbReference>
<evidence type="ECO:0000256" key="2">
    <source>
        <dbReference type="ARBA" id="ARBA00008193"/>
    </source>
</evidence>
<comment type="subcellular location">
    <subcellularLocation>
        <location evidence="1">Cell membrane</location>
        <topology evidence="1">Multi-pass membrane protein</topology>
    </subcellularLocation>
</comment>
<feature type="domain" description="Glycine transporter" evidence="8">
    <location>
        <begin position="100"/>
        <end position="173"/>
    </location>
</feature>
<dbReference type="AlphaFoldDB" id="A0A1R3VMX9"/>
<evidence type="ECO:0000259" key="8">
    <source>
        <dbReference type="Pfam" id="PF03458"/>
    </source>
</evidence>
<feature type="transmembrane region" description="Helical" evidence="7">
    <location>
        <begin position="69"/>
        <end position="86"/>
    </location>
</feature>
<evidence type="ECO:0000256" key="3">
    <source>
        <dbReference type="ARBA" id="ARBA00022475"/>
    </source>
</evidence>
<feature type="domain" description="Glycine transporter" evidence="8">
    <location>
        <begin position="12"/>
        <end position="85"/>
    </location>
</feature>
<dbReference type="GO" id="GO:0005886">
    <property type="term" value="C:plasma membrane"/>
    <property type="evidence" value="ECO:0007669"/>
    <property type="project" value="UniProtKB-SubCell"/>
</dbReference>
<gene>
    <name evidence="9" type="ORF">SAMN05216526_0288</name>
</gene>
<keyword evidence="6 7" id="KW-0472">Membrane</keyword>
<dbReference type="PANTHER" id="PTHR30506">
    <property type="entry name" value="INNER MEMBRANE PROTEIN"/>
    <property type="match status" value="1"/>
</dbReference>
<evidence type="ECO:0000256" key="5">
    <source>
        <dbReference type="ARBA" id="ARBA00022989"/>
    </source>
</evidence>
<feature type="transmembrane region" description="Helical" evidence="7">
    <location>
        <begin position="98"/>
        <end position="118"/>
    </location>
</feature>
<feature type="transmembrane region" description="Helical" evidence="7">
    <location>
        <begin position="124"/>
        <end position="145"/>
    </location>
</feature>
<keyword evidence="4 7" id="KW-0812">Transmembrane</keyword>
<evidence type="ECO:0000256" key="1">
    <source>
        <dbReference type="ARBA" id="ARBA00004651"/>
    </source>
</evidence>
<keyword evidence="5 7" id="KW-1133">Transmembrane helix</keyword>
<dbReference type="PANTHER" id="PTHR30506:SF3">
    <property type="entry name" value="UPF0126 INNER MEMBRANE PROTEIN YADS-RELATED"/>
    <property type="match status" value="1"/>
</dbReference>
<dbReference type="OrthoDB" id="9791874at2"/>
<feature type="transmembrane region" description="Helical" evidence="7">
    <location>
        <begin position="157"/>
        <end position="175"/>
    </location>
</feature>
<accession>A0A1R3VMX9</accession>
<evidence type="ECO:0000256" key="4">
    <source>
        <dbReference type="ARBA" id="ARBA00022692"/>
    </source>
</evidence>
<dbReference type="Proteomes" id="UP000223759">
    <property type="component" value="Unassembled WGS sequence"/>
</dbReference>
<comment type="similarity">
    <text evidence="2">Belongs to the UPF0126 family.</text>
</comment>
<keyword evidence="3" id="KW-1003">Cell membrane</keyword>
<feature type="transmembrane region" description="Helical" evidence="7">
    <location>
        <begin position="37"/>
        <end position="57"/>
    </location>
</feature>
<organism evidence="9 10">
    <name type="scientific">Ectothiorhodosinus mongolicus</name>
    <dbReference type="NCBI Taxonomy" id="233100"/>
    <lineage>
        <taxon>Bacteria</taxon>
        <taxon>Pseudomonadati</taxon>
        <taxon>Pseudomonadota</taxon>
        <taxon>Gammaproteobacteria</taxon>
        <taxon>Chromatiales</taxon>
        <taxon>Ectothiorhodospiraceae</taxon>
        <taxon>Ectothiorhodosinus</taxon>
    </lineage>
</organism>
<evidence type="ECO:0000256" key="6">
    <source>
        <dbReference type="ARBA" id="ARBA00023136"/>
    </source>
</evidence>
<feature type="transmembrane region" description="Helical" evidence="7">
    <location>
        <begin position="12"/>
        <end position="30"/>
    </location>
</feature>
<evidence type="ECO:0000256" key="7">
    <source>
        <dbReference type="SAM" id="Phobius"/>
    </source>
</evidence>
<dbReference type="Pfam" id="PF03458">
    <property type="entry name" value="Gly_transporter"/>
    <property type="match status" value="2"/>
</dbReference>